<sequence>MTCIFDDYQEIRRGDMCIVQRVGLVRHESAHKKFWKSLGISLGQKTSSRNATIENVISKIEVVQLPAMGGKRFTAITYEGIGAYQQWKEDMQNYSSIKRHRMAIICLH</sequence>
<name>A0A4S8MBS4_DENBC</name>
<evidence type="ECO:0000313" key="1">
    <source>
        <dbReference type="EMBL" id="THU99448.1"/>
    </source>
</evidence>
<protein>
    <submittedName>
        <fullName evidence="1">Uncharacterized protein</fullName>
    </submittedName>
</protein>
<dbReference type="OrthoDB" id="10601700at2759"/>
<accession>A0A4S8MBS4</accession>
<reference evidence="1 2" key="1">
    <citation type="journal article" date="2019" name="Nat. Ecol. Evol.">
        <title>Megaphylogeny resolves global patterns of mushroom evolution.</title>
        <authorList>
            <person name="Varga T."/>
            <person name="Krizsan K."/>
            <person name="Foldi C."/>
            <person name="Dima B."/>
            <person name="Sanchez-Garcia M."/>
            <person name="Sanchez-Ramirez S."/>
            <person name="Szollosi G.J."/>
            <person name="Szarkandi J.G."/>
            <person name="Papp V."/>
            <person name="Albert L."/>
            <person name="Andreopoulos W."/>
            <person name="Angelini C."/>
            <person name="Antonin V."/>
            <person name="Barry K.W."/>
            <person name="Bougher N.L."/>
            <person name="Buchanan P."/>
            <person name="Buyck B."/>
            <person name="Bense V."/>
            <person name="Catcheside P."/>
            <person name="Chovatia M."/>
            <person name="Cooper J."/>
            <person name="Damon W."/>
            <person name="Desjardin D."/>
            <person name="Finy P."/>
            <person name="Geml J."/>
            <person name="Haridas S."/>
            <person name="Hughes K."/>
            <person name="Justo A."/>
            <person name="Karasinski D."/>
            <person name="Kautmanova I."/>
            <person name="Kiss B."/>
            <person name="Kocsube S."/>
            <person name="Kotiranta H."/>
            <person name="LaButti K.M."/>
            <person name="Lechner B.E."/>
            <person name="Liimatainen K."/>
            <person name="Lipzen A."/>
            <person name="Lukacs Z."/>
            <person name="Mihaltcheva S."/>
            <person name="Morgado L.N."/>
            <person name="Niskanen T."/>
            <person name="Noordeloos M.E."/>
            <person name="Ohm R.A."/>
            <person name="Ortiz-Santana B."/>
            <person name="Ovrebo C."/>
            <person name="Racz N."/>
            <person name="Riley R."/>
            <person name="Savchenko A."/>
            <person name="Shiryaev A."/>
            <person name="Soop K."/>
            <person name="Spirin V."/>
            <person name="Szebenyi C."/>
            <person name="Tomsovsky M."/>
            <person name="Tulloss R.E."/>
            <person name="Uehling J."/>
            <person name="Grigoriev I.V."/>
            <person name="Vagvolgyi C."/>
            <person name="Papp T."/>
            <person name="Martin F.M."/>
            <person name="Miettinen O."/>
            <person name="Hibbett D.S."/>
            <person name="Nagy L.G."/>
        </authorList>
    </citation>
    <scope>NUCLEOTIDE SEQUENCE [LARGE SCALE GENOMIC DNA]</scope>
    <source>
        <strain evidence="1 2">CBS 962.96</strain>
    </source>
</reference>
<dbReference type="EMBL" id="ML179119">
    <property type="protein sequence ID" value="THU99448.1"/>
    <property type="molecule type" value="Genomic_DNA"/>
</dbReference>
<gene>
    <name evidence="1" type="ORF">K435DRAFT_493896</name>
</gene>
<proteinExistence type="predicted"/>
<organism evidence="1 2">
    <name type="scientific">Dendrothele bispora (strain CBS 962.96)</name>
    <dbReference type="NCBI Taxonomy" id="1314807"/>
    <lineage>
        <taxon>Eukaryota</taxon>
        <taxon>Fungi</taxon>
        <taxon>Dikarya</taxon>
        <taxon>Basidiomycota</taxon>
        <taxon>Agaricomycotina</taxon>
        <taxon>Agaricomycetes</taxon>
        <taxon>Agaricomycetidae</taxon>
        <taxon>Agaricales</taxon>
        <taxon>Agaricales incertae sedis</taxon>
        <taxon>Dendrothele</taxon>
    </lineage>
</organism>
<dbReference type="Proteomes" id="UP000297245">
    <property type="component" value="Unassembled WGS sequence"/>
</dbReference>
<dbReference type="AlphaFoldDB" id="A0A4S8MBS4"/>
<keyword evidence="2" id="KW-1185">Reference proteome</keyword>
<evidence type="ECO:0000313" key="2">
    <source>
        <dbReference type="Proteomes" id="UP000297245"/>
    </source>
</evidence>